<sequence length="303" mass="34536">MNDRHRSFKSNEDLTKKSKAGKRFAFVHFVKVLNLEHLVKNLCTIWIGRHHLYANQVRFERPQKPNFPSLNDTNRVSEKTHYVSGCRQSKGLDGSYVNAVNEIPPSVQPGTLISSSPSMVLDDSCIIERDFSKQVMGRVKDFNFIPNLPTILSDEGFADVKLLYLGGFWVMLEFDMVETKSKLMQHTGGVPLYALSRKTISRIEVVYSSEDESIHGEENKTVQQHLSEESGDDVRDVEGVAETNLDSNSASHMNYSGDKDKQHSKDPFRLYDILKKKKTCQEECEPSPSLSHPLVSLRRFLRQ</sequence>
<feature type="compositionally biased region" description="Polar residues" evidence="1">
    <location>
        <begin position="244"/>
        <end position="254"/>
    </location>
</feature>
<organism evidence="2">
    <name type="scientific">Tanacetum cinerariifolium</name>
    <name type="common">Dalmatian daisy</name>
    <name type="synonym">Chrysanthemum cinerariifolium</name>
    <dbReference type="NCBI Taxonomy" id="118510"/>
    <lineage>
        <taxon>Eukaryota</taxon>
        <taxon>Viridiplantae</taxon>
        <taxon>Streptophyta</taxon>
        <taxon>Embryophyta</taxon>
        <taxon>Tracheophyta</taxon>
        <taxon>Spermatophyta</taxon>
        <taxon>Magnoliopsida</taxon>
        <taxon>eudicotyledons</taxon>
        <taxon>Gunneridae</taxon>
        <taxon>Pentapetalae</taxon>
        <taxon>asterids</taxon>
        <taxon>campanulids</taxon>
        <taxon>Asterales</taxon>
        <taxon>Asteraceae</taxon>
        <taxon>Asteroideae</taxon>
        <taxon>Anthemideae</taxon>
        <taxon>Anthemidinae</taxon>
        <taxon>Tanacetum</taxon>
    </lineage>
</organism>
<protein>
    <recommendedName>
        <fullName evidence="3">Nucleotide-binding alpha-beta plait domain-containing protein</fullName>
    </recommendedName>
</protein>
<gene>
    <name evidence="2" type="ORF">Tci_699120</name>
</gene>
<proteinExistence type="predicted"/>
<dbReference type="EMBL" id="BKCJ010590039">
    <property type="protein sequence ID" value="GFB27149.1"/>
    <property type="molecule type" value="Genomic_DNA"/>
</dbReference>
<evidence type="ECO:0000313" key="2">
    <source>
        <dbReference type="EMBL" id="GFB27149.1"/>
    </source>
</evidence>
<evidence type="ECO:0008006" key="3">
    <source>
        <dbReference type="Google" id="ProtNLM"/>
    </source>
</evidence>
<comment type="caution">
    <text evidence="2">The sequence shown here is derived from an EMBL/GenBank/DDBJ whole genome shotgun (WGS) entry which is preliminary data.</text>
</comment>
<accession>A0A699L810</accession>
<dbReference type="AlphaFoldDB" id="A0A699L810"/>
<evidence type="ECO:0000256" key="1">
    <source>
        <dbReference type="SAM" id="MobiDB-lite"/>
    </source>
</evidence>
<reference evidence="2" key="1">
    <citation type="journal article" date="2019" name="Sci. Rep.">
        <title>Draft genome of Tanacetum cinerariifolium, the natural source of mosquito coil.</title>
        <authorList>
            <person name="Yamashiro T."/>
            <person name="Shiraishi A."/>
            <person name="Satake H."/>
            <person name="Nakayama K."/>
        </authorList>
    </citation>
    <scope>NUCLEOTIDE SEQUENCE</scope>
</reference>
<feature type="region of interest" description="Disordered" evidence="1">
    <location>
        <begin position="214"/>
        <end position="266"/>
    </location>
</feature>
<name>A0A699L810_TANCI</name>
<feature type="compositionally biased region" description="Basic and acidic residues" evidence="1">
    <location>
        <begin position="214"/>
        <end position="238"/>
    </location>
</feature>
<feature type="compositionally biased region" description="Basic and acidic residues" evidence="1">
    <location>
        <begin position="257"/>
        <end position="266"/>
    </location>
</feature>